<gene>
    <name evidence="1" type="ORF">HPB49_015565</name>
</gene>
<evidence type="ECO:0000313" key="1">
    <source>
        <dbReference type="EMBL" id="KAH7954100.1"/>
    </source>
</evidence>
<protein>
    <submittedName>
        <fullName evidence="1">Uncharacterized protein</fullName>
    </submittedName>
</protein>
<dbReference type="EMBL" id="CM023473">
    <property type="protein sequence ID" value="KAH7954100.1"/>
    <property type="molecule type" value="Genomic_DNA"/>
</dbReference>
<name>A0ACB8CY06_DERSI</name>
<reference evidence="1" key="1">
    <citation type="submission" date="2020-05" db="EMBL/GenBank/DDBJ databases">
        <title>Large-scale comparative analyses of tick genomes elucidate their genetic diversity and vector capacities.</title>
        <authorList>
            <person name="Jia N."/>
            <person name="Wang J."/>
            <person name="Shi W."/>
            <person name="Du L."/>
            <person name="Sun Y."/>
            <person name="Zhan W."/>
            <person name="Jiang J."/>
            <person name="Wang Q."/>
            <person name="Zhang B."/>
            <person name="Ji P."/>
            <person name="Sakyi L.B."/>
            <person name="Cui X."/>
            <person name="Yuan T."/>
            <person name="Jiang B."/>
            <person name="Yang W."/>
            <person name="Lam T.T.-Y."/>
            <person name="Chang Q."/>
            <person name="Ding S."/>
            <person name="Wang X."/>
            <person name="Zhu J."/>
            <person name="Ruan X."/>
            <person name="Zhao L."/>
            <person name="Wei J."/>
            <person name="Que T."/>
            <person name="Du C."/>
            <person name="Cheng J."/>
            <person name="Dai P."/>
            <person name="Han X."/>
            <person name="Huang E."/>
            <person name="Gao Y."/>
            <person name="Liu J."/>
            <person name="Shao H."/>
            <person name="Ye R."/>
            <person name="Li L."/>
            <person name="Wei W."/>
            <person name="Wang X."/>
            <person name="Wang C."/>
            <person name="Yang T."/>
            <person name="Huo Q."/>
            <person name="Li W."/>
            <person name="Guo W."/>
            <person name="Chen H."/>
            <person name="Zhou L."/>
            <person name="Ni X."/>
            <person name="Tian J."/>
            <person name="Zhou Y."/>
            <person name="Sheng Y."/>
            <person name="Liu T."/>
            <person name="Pan Y."/>
            <person name="Xia L."/>
            <person name="Li J."/>
            <person name="Zhao F."/>
            <person name="Cao W."/>
        </authorList>
    </citation>
    <scope>NUCLEOTIDE SEQUENCE</scope>
    <source>
        <strain evidence="1">Dsil-2018</strain>
    </source>
</reference>
<accession>A0ACB8CY06</accession>
<dbReference type="Proteomes" id="UP000821865">
    <property type="component" value="Chromosome 4"/>
</dbReference>
<proteinExistence type="predicted"/>
<organism evidence="1 2">
    <name type="scientific">Dermacentor silvarum</name>
    <name type="common">Tick</name>
    <dbReference type="NCBI Taxonomy" id="543639"/>
    <lineage>
        <taxon>Eukaryota</taxon>
        <taxon>Metazoa</taxon>
        <taxon>Ecdysozoa</taxon>
        <taxon>Arthropoda</taxon>
        <taxon>Chelicerata</taxon>
        <taxon>Arachnida</taxon>
        <taxon>Acari</taxon>
        <taxon>Parasitiformes</taxon>
        <taxon>Ixodida</taxon>
        <taxon>Ixodoidea</taxon>
        <taxon>Ixodidae</taxon>
        <taxon>Rhipicephalinae</taxon>
        <taxon>Dermacentor</taxon>
    </lineage>
</organism>
<evidence type="ECO:0000313" key="2">
    <source>
        <dbReference type="Proteomes" id="UP000821865"/>
    </source>
</evidence>
<comment type="caution">
    <text evidence="1">The sequence shown here is derived from an EMBL/GenBank/DDBJ whole genome shotgun (WGS) entry which is preliminary data.</text>
</comment>
<sequence length="402" mass="43735">MAPVAELAVCCLLMVSSQSAAMQFDVLQPLPMDDEEPNDVAQLPRDATRSEWDEENVHGQVPSGRPWPGLHAQVTPSHESLSSPPSFFEPTPALPHDPSTEAGPDDPEHKDTGTAGAGFGAACGPRERCSSSLGLACLQAEHEEYRCGCGQETPVFINEGGVKKCVRAKSMYESCVSHRECSFQNPNLQCVDFLCYCPLPYVLTELHQCLAPSDPHNNMMFAIAPTAVLVAVLLLIGGAYTYRKVSGGSSAWSTNSSVLGLRSADERRRSESTRRVSSAIRLGRKTEASRRLRLSLDEHGAALRNAKAPRHPPRFIKSKPRQQSIQRTQRSRSPDVRTNVIKEESAIFSESAGTSSYHTSPRLAGLASSKPTNVHRILPVHEEVAVHIIHQSPTSASQELSS</sequence>
<keyword evidence="2" id="KW-1185">Reference proteome</keyword>